<evidence type="ECO:0000256" key="3">
    <source>
        <dbReference type="ARBA" id="ARBA00009370"/>
    </source>
</evidence>
<gene>
    <name evidence="9" type="primary">lepB</name>
    <name evidence="9" type="ORF">GKE97_13420</name>
</gene>
<evidence type="ECO:0000256" key="4">
    <source>
        <dbReference type="ARBA" id="ARBA00013208"/>
    </source>
</evidence>
<name>A0A6I2R2U8_FLAPL</name>
<organism evidence="9 10">
    <name type="scientific">Flavonifractor plautii</name>
    <name type="common">Fusobacterium plautii</name>
    <dbReference type="NCBI Taxonomy" id="292800"/>
    <lineage>
        <taxon>Bacteria</taxon>
        <taxon>Bacillati</taxon>
        <taxon>Bacillota</taxon>
        <taxon>Clostridia</taxon>
        <taxon>Eubacteriales</taxon>
        <taxon>Oscillospiraceae</taxon>
        <taxon>Flavonifractor</taxon>
    </lineage>
</organism>
<dbReference type="PANTHER" id="PTHR43390:SF1">
    <property type="entry name" value="CHLOROPLAST PROCESSING PEPTIDASE"/>
    <property type="match status" value="1"/>
</dbReference>
<dbReference type="Proteomes" id="UP000434475">
    <property type="component" value="Unassembled WGS sequence"/>
</dbReference>
<keyword evidence="5 7" id="KW-0378">Hydrolase</keyword>
<comment type="subcellular location">
    <subcellularLocation>
        <location evidence="2">Cell membrane</location>
        <topology evidence="2">Single-pass type II membrane protein</topology>
    </subcellularLocation>
    <subcellularLocation>
        <location evidence="7">Membrane</location>
        <topology evidence="7">Single-pass type II membrane protein</topology>
    </subcellularLocation>
</comment>
<dbReference type="InterPro" id="IPR019533">
    <property type="entry name" value="Peptidase_S26"/>
</dbReference>
<keyword evidence="7" id="KW-0472">Membrane</keyword>
<dbReference type="InterPro" id="IPR019758">
    <property type="entry name" value="Pept_S26A_signal_pept_1_CS"/>
</dbReference>
<evidence type="ECO:0000256" key="7">
    <source>
        <dbReference type="RuleBase" id="RU362042"/>
    </source>
</evidence>
<comment type="caution">
    <text evidence="9">The sequence shown here is derived from an EMBL/GenBank/DDBJ whole genome shotgun (WGS) entry which is preliminary data.</text>
</comment>
<dbReference type="InterPro" id="IPR019757">
    <property type="entry name" value="Pept_S26A_signal_pept_1_Lys-AS"/>
</dbReference>
<evidence type="ECO:0000256" key="2">
    <source>
        <dbReference type="ARBA" id="ARBA00004401"/>
    </source>
</evidence>
<dbReference type="SUPFAM" id="SSF51306">
    <property type="entry name" value="LexA/Signal peptidase"/>
    <property type="match status" value="1"/>
</dbReference>
<evidence type="ECO:0000256" key="1">
    <source>
        <dbReference type="ARBA" id="ARBA00000677"/>
    </source>
</evidence>
<evidence type="ECO:0000259" key="8">
    <source>
        <dbReference type="Pfam" id="PF10502"/>
    </source>
</evidence>
<feature type="active site" evidence="6">
    <location>
        <position position="135"/>
    </location>
</feature>
<dbReference type="AlphaFoldDB" id="A0A6I2R2U8"/>
<dbReference type="PROSITE" id="PS00760">
    <property type="entry name" value="SPASE_I_2"/>
    <property type="match status" value="1"/>
</dbReference>
<dbReference type="InterPro" id="IPR036286">
    <property type="entry name" value="LexA/Signal_pep-like_sf"/>
</dbReference>
<dbReference type="GO" id="GO:0005886">
    <property type="term" value="C:plasma membrane"/>
    <property type="evidence" value="ECO:0007669"/>
    <property type="project" value="UniProtKB-SubCell"/>
</dbReference>
<evidence type="ECO:0000256" key="5">
    <source>
        <dbReference type="ARBA" id="ARBA00022801"/>
    </source>
</evidence>
<comment type="similarity">
    <text evidence="3 7">Belongs to the peptidase S26 family.</text>
</comment>
<evidence type="ECO:0000256" key="6">
    <source>
        <dbReference type="PIRSR" id="PIRSR600223-1"/>
    </source>
</evidence>
<sequence length="238" mass="26497">MKGKRVQRTKPTGGKRLAMKKNVDINEFVVVKQGNDVIENKYTWADLDKAQTKLWYAMMAATALLLVVIFGILRPNFKFAYTASSSMVPTLSVGDLALYGPVVSDIERGDIVLFNPENPTEQASILTGGKVYYEKRVIGLPGDTVSLADGVVYVNDEALDEPYVVFNTDPANTMYRDMPEIIVPEGEYFVMGDNRDNSYDSRGFGTITRESILSRLMFSIPSFAGFFSGTSNDQNFLY</sequence>
<keyword evidence="7" id="KW-1133">Transmembrane helix</keyword>
<reference evidence="9 10" key="1">
    <citation type="journal article" date="2019" name="Nat. Med.">
        <title>A library of human gut bacterial isolates paired with longitudinal multiomics data enables mechanistic microbiome research.</title>
        <authorList>
            <person name="Poyet M."/>
            <person name="Groussin M."/>
            <person name="Gibbons S.M."/>
            <person name="Avila-Pacheco J."/>
            <person name="Jiang X."/>
            <person name="Kearney S.M."/>
            <person name="Perrotta A.R."/>
            <person name="Berdy B."/>
            <person name="Zhao S."/>
            <person name="Lieberman T.D."/>
            <person name="Swanson P.K."/>
            <person name="Smith M."/>
            <person name="Roesemann S."/>
            <person name="Alexander J.E."/>
            <person name="Rich S.A."/>
            <person name="Livny J."/>
            <person name="Vlamakis H."/>
            <person name="Clish C."/>
            <person name="Bullock K."/>
            <person name="Deik A."/>
            <person name="Scott J."/>
            <person name="Pierce K.A."/>
            <person name="Xavier R.J."/>
            <person name="Alm E.J."/>
        </authorList>
    </citation>
    <scope>NUCLEOTIDE SEQUENCE [LARGE SCALE GENOMIC DNA]</scope>
    <source>
        <strain evidence="9 10">BIOML-A2</strain>
    </source>
</reference>
<evidence type="ECO:0000313" key="10">
    <source>
        <dbReference type="Proteomes" id="UP000434475"/>
    </source>
</evidence>
<dbReference type="PANTHER" id="PTHR43390">
    <property type="entry name" value="SIGNAL PEPTIDASE I"/>
    <property type="match status" value="1"/>
</dbReference>
<dbReference type="InterPro" id="IPR000223">
    <property type="entry name" value="Pept_S26A_signal_pept_1"/>
</dbReference>
<dbReference type="Pfam" id="PF10502">
    <property type="entry name" value="Peptidase_S26"/>
    <property type="match status" value="1"/>
</dbReference>
<feature type="active site" evidence="6">
    <location>
        <position position="86"/>
    </location>
</feature>
<dbReference type="PROSITE" id="PS00761">
    <property type="entry name" value="SPASE_I_3"/>
    <property type="match status" value="1"/>
</dbReference>
<dbReference type="GO" id="GO:0006465">
    <property type="term" value="P:signal peptide processing"/>
    <property type="evidence" value="ECO:0007669"/>
    <property type="project" value="InterPro"/>
</dbReference>
<proteinExistence type="inferred from homology"/>
<accession>A0A6I2R2U8</accession>
<evidence type="ECO:0000313" key="9">
    <source>
        <dbReference type="EMBL" id="MSB20511.1"/>
    </source>
</evidence>
<feature type="domain" description="Peptidase S26" evidence="8">
    <location>
        <begin position="59"/>
        <end position="218"/>
    </location>
</feature>
<dbReference type="PRINTS" id="PR00727">
    <property type="entry name" value="LEADERPTASE"/>
</dbReference>
<comment type="catalytic activity">
    <reaction evidence="1 7">
        <text>Cleavage of hydrophobic, N-terminal signal or leader sequences from secreted and periplasmic proteins.</text>
        <dbReference type="EC" id="3.4.21.89"/>
    </reaction>
</comment>
<dbReference type="NCBIfam" id="TIGR02227">
    <property type="entry name" value="sigpep_I_bact"/>
    <property type="match status" value="1"/>
</dbReference>
<keyword evidence="7" id="KW-0645">Protease</keyword>
<dbReference type="GO" id="GO:0009003">
    <property type="term" value="F:signal peptidase activity"/>
    <property type="evidence" value="ECO:0007669"/>
    <property type="project" value="UniProtKB-EC"/>
</dbReference>
<keyword evidence="7" id="KW-0812">Transmembrane</keyword>
<dbReference type="CDD" id="cd06530">
    <property type="entry name" value="S26_SPase_I"/>
    <property type="match status" value="1"/>
</dbReference>
<dbReference type="Gene3D" id="2.10.109.10">
    <property type="entry name" value="Umud Fragment, subunit A"/>
    <property type="match status" value="1"/>
</dbReference>
<dbReference type="EC" id="3.4.21.89" evidence="4 7"/>
<dbReference type="GO" id="GO:0004252">
    <property type="term" value="F:serine-type endopeptidase activity"/>
    <property type="evidence" value="ECO:0007669"/>
    <property type="project" value="InterPro"/>
</dbReference>
<feature type="transmembrane region" description="Helical" evidence="7">
    <location>
        <begin position="54"/>
        <end position="73"/>
    </location>
</feature>
<dbReference type="EMBL" id="WKPR01000013">
    <property type="protein sequence ID" value="MSB20511.1"/>
    <property type="molecule type" value="Genomic_DNA"/>
</dbReference>
<protein>
    <recommendedName>
        <fullName evidence="4 7">Signal peptidase I</fullName>
        <ecNumber evidence="4 7">3.4.21.89</ecNumber>
    </recommendedName>
</protein>